<reference evidence="10 11" key="1">
    <citation type="submission" date="2018-05" db="EMBL/GenBank/DDBJ databases">
        <title>Draft genome of Methanospirillum lacunae Ki8-1.</title>
        <authorList>
            <person name="Dueholm M.S."/>
            <person name="Nielsen P.H."/>
            <person name="Bakmann L.F."/>
            <person name="Otzen D.E."/>
        </authorList>
    </citation>
    <scope>NUCLEOTIDE SEQUENCE [LARGE SCALE GENOMIC DNA]</scope>
    <source>
        <strain evidence="10 11">Ki8-1</strain>
    </source>
</reference>
<dbReference type="CDD" id="cd03214">
    <property type="entry name" value="ABC_Iron-Siderophores_B12_Hemin"/>
    <property type="match status" value="1"/>
</dbReference>
<sequence length="292" mass="32800">MGITFSAHNLQFNWNKQRTVFSNVSFTLKPGELFCILGPNGTGKSTLLRCLINLLDLNNGSVQIENIDIREMERQELAKKIAFVPQRWDVSFPYTVIDYVVMGRAPFISAFSSPKDEDIKIAIDAIQEVGVFHLIDKPVNEISGGEHQLALIARALAQEPEILLLDEPTSHLDFGNQMQVLSLIERLRDRGISIIMTSHFPDHAFIVSDMVGIMREGSFSKIGPAEEVITSEDLKATYHVDVRVEFIEVAGRKVCIPVRYRTGCECSTESILDQYFKECQEHAGLCKNCGFC</sequence>
<dbReference type="GeneID" id="97547117"/>
<evidence type="ECO:0000256" key="8">
    <source>
        <dbReference type="ARBA" id="ARBA00077139"/>
    </source>
</evidence>
<dbReference type="Pfam" id="PF00005">
    <property type="entry name" value="ABC_tran"/>
    <property type="match status" value="1"/>
</dbReference>
<comment type="caution">
    <text evidence="10">The sequence shown here is derived from an EMBL/GenBank/DDBJ whole genome shotgun (WGS) entry which is preliminary data.</text>
</comment>
<dbReference type="PANTHER" id="PTHR42734">
    <property type="entry name" value="METAL TRANSPORT SYSTEM ATP-BINDING PROTEIN TM_0124-RELATED"/>
    <property type="match status" value="1"/>
</dbReference>
<evidence type="ECO:0000256" key="5">
    <source>
        <dbReference type="ARBA" id="ARBA00058960"/>
    </source>
</evidence>
<dbReference type="FunFam" id="3.40.50.300:FF:000134">
    <property type="entry name" value="Iron-enterobactin ABC transporter ATP-binding protein"/>
    <property type="match status" value="1"/>
</dbReference>
<proteinExistence type="predicted"/>
<keyword evidence="11" id="KW-1185">Reference proteome</keyword>
<evidence type="ECO:0000256" key="6">
    <source>
        <dbReference type="ARBA" id="ARBA00066387"/>
    </source>
</evidence>
<keyword evidence="2" id="KW-0547">Nucleotide-binding</keyword>
<comment type="function">
    <text evidence="5">Required for corrinoid utilization. Probably part of the ABC transporter complex BtuCDF involved in cobalamin (vitamin B12) import. Probably responsible for energy coupling to the transport system.</text>
</comment>
<dbReference type="SMART" id="SM00382">
    <property type="entry name" value="AAA"/>
    <property type="match status" value="1"/>
</dbReference>
<dbReference type="SUPFAM" id="SSF52540">
    <property type="entry name" value="P-loop containing nucleoside triphosphate hydrolases"/>
    <property type="match status" value="1"/>
</dbReference>
<dbReference type="InterPro" id="IPR003593">
    <property type="entry name" value="AAA+_ATPase"/>
</dbReference>
<keyword evidence="3 10" id="KW-0067">ATP-binding</keyword>
<dbReference type="OrthoDB" id="24644at2157"/>
<comment type="catalytic activity">
    <reaction evidence="4">
        <text>an R-cob(III)alamin(out) + ATP + H2O = an R-cob(III)alamin(in) + ADP + phosphate + H(+)</text>
        <dbReference type="Rhea" id="RHEA:17873"/>
        <dbReference type="ChEBI" id="CHEBI:15377"/>
        <dbReference type="ChEBI" id="CHEBI:15378"/>
        <dbReference type="ChEBI" id="CHEBI:30616"/>
        <dbReference type="ChEBI" id="CHEBI:43474"/>
        <dbReference type="ChEBI" id="CHEBI:140785"/>
        <dbReference type="ChEBI" id="CHEBI:456216"/>
        <dbReference type="EC" id="7.6.2.8"/>
    </reaction>
</comment>
<dbReference type="EC" id="7.6.2.8" evidence="6"/>
<dbReference type="AlphaFoldDB" id="A0A2V2MTA7"/>
<name>A0A2V2MTA7_9EURY</name>
<evidence type="ECO:0000259" key="9">
    <source>
        <dbReference type="PROSITE" id="PS50893"/>
    </source>
</evidence>
<keyword evidence="1" id="KW-0813">Transport</keyword>
<evidence type="ECO:0000256" key="3">
    <source>
        <dbReference type="ARBA" id="ARBA00022840"/>
    </source>
</evidence>
<dbReference type="GO" id="GO:0015420">
    <property type="term" value="F:ABC-type vitamin B12 transporter activity"/>
    <property type="evidence" value="ECO:0007669"/>
    <property type="project" value="UniProtKB-EC"/>
</dbReference>
<dbReference type="InterPro" id="IPR003439">
    <property type="entry name" value="ABC_transporter-like_ATP-bd"/>
</dbReference>
<dbReference type="InterPro" id="IPR027417">
    <property type="entry name" value="P-loop_NTPase"/>
</dbReference>
<dbReference type="PANTHER" id="PTHR42734:SF19">
    <property type="entry name" value="IRON COMPOUNDS ABC TRANSPORTER, ATP-BINDING PROTEIN"/>
    <property type="match status" value="1"/>
</dbReference>
<dbReference type="EMBL" id="QGMY01000008">
    <property type="protein sequence ID" value="PWR71262.1"/>
    <property type="molecule type" value="Genomic_DNA"/>
</dbReference>
<evidence type="ECO:0000313" key="10">
    <source>
        <dbReference type="EMBL" id="PWR71262.1"/>
    </source>
</evidence>
<organism evidence="10 11">
    <name type="scientific">Methanospirillum lacunae</name>
    <dbReference type="NCBI Taxonomy" id="668570"/>
    <lineage>
        <taxon>Archaea</taxon>
        <taxon>Methanobacteriati</taxon>
        <taxon>Methanobacteriota</taxon>
        <taxon>Stenosarchaea group</taxon>
        <taxon>Methanomicrobia</taxon>
        <taxon>Methanomicrobiales</taxon>
        <taxon>Methanospirillaceae</taxon>
        <taxon>Methanospirillum</taxon>
    </lineage>
</organism>
<feature type="domain" description="ABC transporter" evidence="9">
    <location>
        <begin position="5"/>
        <end position="241"/>
    </location>
</feature>
<evidence type="ECO:0000256" key="7">
    <source>
        <dbReference type="ARBA" id="ARBA00073649"/>
    </source>
</evidence>
<accession>A0A2V2MTA7</accession>
<dbReference type="GO" id="GO:0005524">
    <property type="term" value="F:ATP binding"/>
    <property type="evidence" value="ECO:0007669"/>
    <property type="project" value="UniProtKB-KW"/>
</dbReference>
<dbReference type="Gene3D" id="3.40.50.300">
    <property type="entry name" value="P-loop containing nucleotide triphosphate hydrolases"/>
    <property type="match status" value="1"/>
</dbReference>
<dbReference type="GO" id="GO:0016887">
    <property type="term" value="F:ATP hydrolysis activity"/>
    <property type="evidence" value="ECO:0007669"/>
    <property type="project" value="InterPro"/>
</dbReference>
<protein>
    <recommendedName>
        <fullName evidence="7">Cobalamin import ATP-binding protein BtuD</fullName>
        <ecNumber evidence="6">7.6.2.8</ecNumber>
    </recommendedName>
    <alternativeName>
        <fullName evidence="8">Vitamin B12-transporting ATPase</fullName>
    </alternativeName>
</protein>
<evidence type="ECO:0000313" key="11">
    <source>
        <dbReference type="Proteomes" id="UP000245657"/>
    </source>
</evidence>
<dbReference type="Proteomes" id="UP000245657">
    <property type="component" value="Unassembled WGS sequence"/>
</dbReference>
<gene>
    <name evidence="10" type="ORF">DK846_10360</name>
</gene>
<dbReference type="PROSITE" id="PS50893">
    <property type="entry name" value="ABC_TRANSPORTER_2"/>
    <property type="match status" value="1"/>
</dbReference>
<dbReference type="RefSeq" id="WP_109968880.1">
    <property type="nucleotide sequence ID" value="NZ_CP176093.1"/>
</dbReference>
<evidence type="ECO:0000256" key="2">
    <source>
        <dbReference type="ARBA" id="ARBA00022741"/>
    </source>
</evidence>
<dbReference type="InterPro" id="IPR050153">
    <property type="entry name" value="Metal_Ion_Import_ABC"/>
</dbReference>
<evidence type="ECO:0000256" key="4">
    <source>
        <dbReference type="ARBA" id="ARBA00050590"/>
    </source>
</evidence>
<evidence type="ECO:0000256" key="1">
    <source>
        <dbReference type="ARBA" id="ARBA00022448"/>
    </source>
</evidence>